<feature type="transmembrane region" description="Helical" evidence="1">
    <location>
        <begin position="69"/>
        <end position="90"/>
    </location>
</feature>
<reference evidence="2 3" key="1">
    <citation type="journal article" date="2020" name="ISME J.">
        <title>Uncovering the hidden diversity of litter-decomposition mechanisms in mushroom-forming fungi.</title>
        <authorList>
            <person name="Floudas D."/>
            <person name="Bentzer J."/>
            <person name="Ahren D."/>
            <person name="Johansson T."/>
            <person name="Persson P."/>
            <person name="Tunlid A."/>
        </authorList>
    </citation>
    <scope>NUCLEOTIDE SEQUENCE [LARGE SCALE GENOMIC DNA]</scope>
    <source>
        <strain evidence="2 3">CBS 291.85</strain>
    </source>
</reference>
<evidence type="ECO:0000256" key="1">
    <source>
        <dbReference type="SAM" id="Phobius"/>
    </source>
</evidence>
<gene>
    <name evidence="2" type="ORF">D9758_017355</name>
</gene>
<evidence type="ECO:0000313" key="2">
    <source>
        <dbReference type="EMBL" id="KAF5334718.1"/>
    </source>
</evidence>
<keyword evidence="3" id="KW-1185">Reference proteome</keyword>
<protein>
    <submittedName>
        <fullName evidence="2">Uncharacterized protein</fullName>
    </submittedName>
</protein>
<feature type="transmembrane region" description="Helical" evidence="1">
    <location>
        <begin position="12"/>
        <end position="32"/>
    </location>
</feature>
<accession>A0A8H5C5W9</accession>
<organism evidence="2 3">
    <name type="scientific">Tetrapyrgos nigripes</name>
    <dbReference type="NCBI Taxonomy" id="182062"/>
    <lineage>
        <taxon>Eukaryota</taxon>
        <taxon>Fungi</taxon>
        <taxon>Dikarya</taxon>
        <taxon>Basidiomycota</taxon>
        <taxon>Agaricomycotina</taxon>
        <taxon>Agaricomycetes</taxon>
        <taxon>Agaricomycetidae</taxon>
        <taxon>Agaricales</taxon>
        <taxon>Marasmiineae</taxon>
        <taxon>Marasmiaceae</taxon>
        <taxon>Tetrapyrgos</taxon>
    </lineage>
</organism>
<sequence length="104" mass="11360">MSSSTQITVQESLAIVTTTIIATAVIKTALIVKELKDVLTDLRGPVIVEPSSLAPSCMMQLGRSVFQSLALMFWVSFIIGFLIALVEYALGYQITQRRALVRGQ</sequence>
<name>A0A8H5C5W9_9AGAR</name>
<proteinExistence type="predicted"/>
<keyword evidence="1" id="KW-0812">Transmembrane</keyword>
<dbReference type="AlphaFoldDB" id="A0A8H5C5W9"/>
<comment type="caution">
    <text evidence="2">The sequence shown here is derived from an EMBL/GenBank/DDBJ whole genome shotgun (WGS) entry which is preliminary data.</text>
</comment>
<evidence type="ECO:0000313" key="3">
    <source>
        <dbReference type="Proteomes" id="UP000559256"/>
    </source>
</evidence>
<keyword evidence="1" id="KW-1133">Transmembrane helix</keyword>
<dbReference type="Proteomes" id="UP000559256">
    <property type="component" value="Unassembled WGS sequence"/>
</dbReference>
<keyword evidence="1" id="KW-0472">Membrane</keyword>
<dbReference type="EMBL" id="JAACJM010000253">
    <property type="protein sequence ID" value="KAF5334718.1"/>
    <property type="molecule type" value="Genomic_DNA"/>
</dbReference>